<sequence length="278" mass="32064">MDFAEGKSPLLEKQPAEMKDKFKKFETPVKRKELSAEMKEKCYLWATCIKTYGDGSTNDVHHRCPTTIATVKNPFASLKPSTYIESEIVNAICLILNQQNIRRFEEEIYCLPPNIVNMAIENHEGGEFLQPKTKKPFNIEDYKMFIPYLDLKKLASHPYVIIFVGCILIFGCSSVQYKVYYGVHWVCNLGYVISRMRVYANGAPLKKDDREIEPPYINISGKRQSIKSFSLKIAEVDHFRVEYASHILFYKMNQDRDIGIRESEAIRLSKPSTVLLSP</sequence>
<dbReference type="AlphaFoldDB" id="A0A444Y957"/>
<keyword evidence="1" id="KW-0472">Membrane</keyword>
<accession>A0A444Y957</accession>
<evidence type="ECO:0000313" key="2">
    <source>
        <dbReference type="EMBL" id="RYQ98480.1"/>
    </source>
</evidence>
<evidence type="ECO:0000256" key="1">
    <source>
        <dbReference type="SAM" id="Phobius"/>
    </source>
</evidence>
<comment type="caution">
    <text evidence="2">The sequence shown here is derived from an EMBL/GenBank/DDBJ whole genome shotgun (WGS) entry which is preliminary data.</text>
</comment>
<reference evidence="2 3" key="1">
    <citation type="submission" date="2019-01" db="EMBL/GenBank/DDBJ databases">
        <title>Sequencing of cultivated peanut Arachis hypogaea provides insights into genome evolution and oil improvement.</title>
        <authorList>
            <person name="Chen X."/>
        </authorList>
    </citation>
    <scope>NUCLEOTIDE SEQUENCE [LARGE SCALE GENOMIC DNA]</scope>
    <source>
        <strain evidence="3">cv. Fuhuasheng</strain>
        <tissue evidence="2">Leaves</tissue>
    </source>
</reference>
<keyword evidence="1" id="KW-1133">Transmembrane helix</keyword>
<keyword evidence="1" id="KW-0812">Transmembrane</keyword>
<gene>
    <name evidence="2" type="ORF">Ahy_B07g086195</name>
</gene>
<protein>
    <submittedName>
        <fullName evidence="2">Uncharacterized protein</fullName>
    </submittedName>
</protein>
<name>A0A444Y957_ARAHY</name>
<organism evidence="2 3">
    <name type="scientific">Arachis hypogaea</name>
    <name type="common">Peanut</name>
    <dbReference type="NCBI Taxonomy" id="3818"/>
    <lineage>
        <taxon>Eukaryota</taxon>
        <taxon>Viridiplantae</taxon>
        <taxon>Streptophyta</taxon>
        <taxon>Embryophyta</taxon>
        <taxon>Tracheophyta</taxon>
        <taxon>Spermatophyta</taxon>
        <taxon>Magnoliopsida</taxon>
        <taxon>eudicotyledons</taxon>
        <taxon>Gunneridae</taxon>
        <taxon>Pentapetalae</taxon>
        <taxon>rosids</taxon>
        <taxon>fabids</taxon>
        <taxon>Fabales</taxon>
        <taxon>Fabaceae</taxon>
        <taxon>Papilionoideae</taxon>
        <taxon>50 kb inversion clade</taxon>
        <taxon>dalbergioids sensu lato</taxon>
        <taxon>Dalbergieae</taxon>
        <taxon>Pterocarpus clade</taxon>
        <taxon>Arachis</taxon>
    </lineage>
</organism>
<keyword evidence="3" id="KW-1185">Reference proteome</keyword>
<dbReference type="Proteomes" id="UP000289738">
    <property type="component" value="Chromosome B07"/>
</dbReference>
<proteinExistence type="predicted"/>
<evidence type="ECO:0000313" key="3">
    <source>
        <dbReference type="Proteomes" id="UP000289738"/>
    </source>
</evidence>
<dbReference type="EMBL" id="SDMP01000017">
    <property type="protein sequence ID" value="RYQ98480.1"/>
    <property type="molecule type" value="Genomic_DNA"/>
</dbReference>
<feature type="transmembrane region" description="Helical" evidence="1">
    <location>
        <begin position="159"/>
        <end position="177"/>
    </location>
</feature>